<evidence type="ECO:0000313" key="19">
    <source>
        <dbReference type="EMBL" id="KAG9478402.1"/>
    </source>
</evidence>
<dbReference type="SUPFAM" id="SSF57196">
    <property type="entry name" value="EGF/Laminin"/>
    <property type="match status" value="2"/>
</dbReference>
<dbReference type="Gene3D" id="2.40.10.10">
    <property type="entry name" value="Trypsin-like serine proteases"/>
    <property type="match status" value="2"/>
</dbReference>
<dbReference type="CDD" id="cd00190">
    <property type="entry name" value="Tryp_SPc"/>
    <property type="match status" value="1"/>
</dbReference>
<evidence type="ECO:0008006" key="21">
    <source>
        <dbReference type="Google" id="ProtNLM"/>
    </source>
</evidence>
<dbReference type="GO" id="GO:0005509">
    <property type="term" value="F:calcium ion binding"/>
    <property type="evidence" value="ECO:0007669"/>
    <property type="project" value="InterPro"/>
</dbReference>
<keyword evidence="5" id="KW-0356">Hemostasis</keyword>
<dbReference type="InterPro" id="IPR009003">
    <property type="entry name" value="Peptidase_S1_PA"/>
</dbReference>
<dbReference type="AlphaFoldDB" id="A0A8J6K3K7"/>
<feature type="active site" description="Charge relay system" evidence="14">
    <location>
        <position position="247"/>
    </location>
</feature>
<dbReference type="PROSITE" id="PS01186">
    <property type="entry name" value="EGF_2"/>
    <property type="match status" value="1"/>
</dbReference>
<evidence type="ECO:0000256" key="8">
    <source>
        <dbReference type="ARBA" id="ARBA00022825"/>
    </source>
</evidence>
<keyword evidence="9" id="KW-0106">Calcium</keyword>
<organism evidence="19 20">
    <name type="scientific">Eleutherodactylus coqui</name>
    <name type="common">Puerto Rican coqui</name>
    <dbReference type="NCBI Taxonomy" id="57060"/>
    <lineage>
        <taxon>Eukaryota</taxon>
        <taxon>Metazoa</taxon>
        <taxon>Chordata</taxon>
        <taxon>Craniata</taxon>
        <taxon>Vertebrata</taxon>
        <taxon>Euteleostomi</taxon>
        <taxon>Amphibia</taxon>
        <taxon>Batrachia</taxon>
        <taxon>Anura</taxon>
        <taxon>Neobatrachia</taxon>
        <taxon>Hyloidea</taxon>
        <taxon>Eleutherodactylidae</taxon>
        <taxon>Eleutherodactylinae</taxon>
        <taxon>Eleutherodactylus</taxon>
        <taxon>Eleutherodactylus</taxon>
    </lineage>
</organism>
<comment type="caution">
    <text evidence="15">Lacks conserved residue(s) required for the propagation of feature annotation.</text>
</comment>
<evidence type="ECO:0000256" key="10">
    <source>
        <dbReference type="ARBA" id="ARBA00023084"/>
    </source>
</evidence>
<dbReference type="Pfam" id="PF00089">
    <property type="entry name" value="Trypsin"/>
    <property type="match status" value="1"/>
</dbReference>
<keyword evidence="4 16" id="KW-0645">Protease</keyword>
<sequence>MEFWKQYIDGDQCVSNPCLHGGQCKDDVSSYVCWCQHGYRGKNCELVLPITCLINNGGCQQMCREDASKNVICSCASGYKLGEDGKSCEEAVPYPCGKVTAPEALPKDDTRSIIDDYEDFNSTFITYDNSTENLQSDQGSDVIVPAIVNSNEKIVGGTDSLKGEFPWQVRFAYKDGVSFCGGSIVNEKWIVTAAHCFLLPDLQLDEVKVVAGDYNTEVKEGTEEELKIAQVITHATYNATKSKYNNDIALVELVGSIKFSDYARPICIGDRDFIDKLVKTVSHSWVTGWGNVRFLGRPSIKLQKLAVPYIDRATCKKSSRFFVSTHMFCAGYADEEKDSCQGDSGGPHSSVFKSTWFLTGITSWGDKCAEKDKYGVYTRMYRFADWILSRTKLP</sequence>
<dbReference type="InterPro" id="IPR000742">
    <property type="entry name" value="EGF"/>
</dbReference>
<evidence type="ECO:0000256" key="16">
    <source>
        <dbReference type="RuleBase" id="RU363034"/>
    </source>
</evidence>
<evidence type="ECO:0000259" key="18">
    <source>
        <dbReference type="PROSITE" id="PS50240"/>
    </source>
</evidence>
<dbReference type="InterPro" id="IPR001254">
    <property type="entry name" value="Trypsin_dom"/>
</dbReference>
<dbReference type="PROSITE" id="PS01187">
    <property type="entry name" value="EGF_CA"/>
    <property type="match status" value="1"/>
</dbReference>
<keyword evidence="12 15" id="KW-1015">Disulfide bond</keyword>
<keyword evidence="7 16" id="KW-0378">Hydrolase</keyword>
<dbReference type="SMART" id="SM00179">
    <property type="entry name" value="EGF_CA"/>
    <property type="match status" value="1"/>
</dbReference>
<dbReference type="Pfam" id="PF00008">
    <property type="entry name" value="EGF"/>
    <property type="match status" value="1"/>
</dbReference>
<dbReference type="GO" id="GO:0006508">
    <property type="term" value="P:proteolysis"/>
    <property type="evidence" value="ECO:0007669"/>
    <property type="project" value="UniProtKB-KW"/>
</dbReference>
<dbReference type="InterPro" id="IPR012224">
    <property type="entry name" value="Pept_S1A_FX"/>
</dbReference>
<evidence type="ECO:0000256" key="9">
    <source>
        <dbReference type="ARBA" id="ARBA00022837"/>
    </source>
</evidence>
<keyword evidence="3" id="KW-0597">Phosphoprotein</keyword>
<keyword evidence="2" id="KW-0964">Secreted</keyword>
<keyword evidence="6" id="KW-0479">Metal-binding</keyword>
<keyword evidence="20" id="KW-1185">Reference proteome</keyword>
<keyword evidence="11" id="KW-0865">Zymogen</keyword>
<dbReference type="OrthoDB" id="8909918at2759"/>
<keyword evidence="13" id="KW-0325">Glycoprotein</keyword>
<proteinExistence type="predicted"/>
<feature type="active site" description="Charge relay system" evidence="14">
    <location>
        <position position="195"/>
    </location>
</feature>
<evidence type="ECO:0000256" key="11">
    <source>
        <dbReference type="ARBA" id="ARBA00023145"/>
    </source>
</evidence>
<dbReference type="SMART" id="SM00020">
    <property type="entry name" value="Tryp_SPc"/>
    <property type="match status" value="1"/>
</dbReference>
<dbReference type="SMART" id="SM00181">
    <property type="entry name" value="EGF"/>
    <property type="match status" value="2"/>
</dbReference>
<dbReference type="Proteomes" id="UP000770717">
    <property type="component" value="Unassembled WGS sequence"/>
</dbReference>
<evidence type="ECO:0000256" key="4">
    <source>
        <dbReference type="ARBA" id="ARBA00022670"/>
    </source>
</evidence>
<feature type="disulfide bond" evidence="15">
    <location>
        <begin position="35"/>
        <end position="44"/>
    </location>
</feature>
<dbReference type="InterPro" id="IPR001881">
    <property type="entry name" value="EGF-like_Ca-bd_dom"/>
</dbReference>
<dbReference type="GO" id="GO:0005615">
    <property type="term" value="C:extracellular space"/>
    <property type="evidence" value="ECO:0007669"/>
    <property type="project" value="TreeGrafter"/>
</dbReference>
<keyword evidence="8 16" id="KW-0720">Serine protease</keyword>
<evidence type="ECO:0000256" key="14">
    <source>
        <dbReference type="PIRSR" id="PIRSR001143-1"/>
    </source>
</evidence>
<dbReference type="GO" id="GO:0004252">
    <property type="term" value="F:serine-type endopeptidase activity"/>
    <property type="evidence" value="ECO:0007669"/>
    <property type="project" value="InterPro"/>
</dbReference>
<dbReference type="EMBL" id="WNTK01000009">
    <property type="protein sequence ID" value="KAG9478402.1"/>
    <property type="molecule type" value="Genomic_DNA"/>
</dbReference>
<feature type="active site" description="Charge relay system" evidence="14">
    <location>
        <position position="344"/>
    </location>
</feature>
<feature type="domain" description="EGF-like" evidence="17">
    <location>
        <begin position="9"/>
        <end position="45"/>
    </location>
</feature>
<keyword evidence="15" id="KW-0245">EGF-like domain</keyword>
<dbReference type="PRINTS" id="PR00010">
    <property type="entry name" value="EGFBLOOD"/>
</dbReference>
<dbReference type="SUPFAM" id="SSF50494">
    <property type="entry name" value="Trypsin-like serine proteases"/>
    <property type="match status" value="1"/>
</dbReference>
<dbReference type="PROSITE" id="PS50026">
    <property type="entry name" value="EGF_3"/>
    <property type="match status" value="1"/>
</dbReference>
<dbReference type="PIRSF" id="PIRSF001143">
    <property type="entry name" value="Factor_X"/>
    <property type="match status" value="1"/>
</dbReference>
<dbReference type="PROSITE" id="PS50240">
    <property type="entry name" value="TRYPSIN_DOM"/>
    <property type="match status" value="1"/>
</dbReference>
<evidence type="ECO:0000256" key="2">
    <source>
        <dbReference type="ARBA" id="ARBA00022525"/>
    </source>
</evidence>
<keyword evidence="10" id="KW-0094">Blood coagulation</keyword>
<evidence type="ECO:0000256" key="6">
    <source>
        <dbReference type="ARBA" id="ARBA00022723"/>
    </source>
</evidence>
<dbReference type="FunFam" id="2.10.25.10:FF:000162">
    <property type="entry name" value="Coagulation factor X (Predicted)"/>
    <property type="match status" value="1"/>
</dbReference>
<evidence type="ECO:0000256" key="5">
    <source>
        <dbReference type="ARBA" id="ARBA00022696"/>
    </source>
</evidence>
<feature type="domain" description="Peptidase S1" evidence="18">
    <location>
        <begin position="154"/>
        <end position="392"/>
    </location>
</feature>
<dbReference type="InterPro" id="IPR033116">
    <property type="entry name" value="TRYPSIN_SER"/>
</dbReference>
<evidence type="ECO:0000256" key="7">
    <source>
        <dbReference type="ARBA" id="ARBA00022801"/>
    </source>
</evidence>
<dbReference type="InterPro" id="IPR050442">
    <property type="entry name" value="Peptidase_S1_coag_factors"/>
</dbReference>
<dbReference type="InterPro" id="IPR018097">
    <property type="entry name" value="EGF_Ca-bd_CS"/>
</dbReference>
<dbReference type="InterPro" id="IPR000152">
    <property type="entry name" value="EGF-type_Asp/Asn_hydroxyl_site"/>
</dbReference>
<dbReference type="PROSITE" id="PS00134">
    <property type="entry name" value="TRYPSIN_HIS"/>
    <property type="match status" value="1"/>
</dbReference>
<dbReference type="PANTHER" id="PTHR24278:SF31">
    <property type="entry name" value="COAGULATION FACTOR IX"/>
    <property type="match status" value="1"/>
</dbReference>
<dbReference type="CDD" id="cd00054">
    <property type="entry name" value="EGF_CA"/>
    <property type="match status" value="1"/>
</dbReference>
<reference evidence="19" key="1">
    <citation type="thesis" date="2020" institute="ProQuest LLC" country="789 East Eisenhower Parkway, Ann Arbor, MI, USA">
        <title>Comparative Genomics and Chromosome Evolution.</title>
        <authorList>
            <person name="Mudd A.B."/>
        </authorList>
    </citation>
    <scope>NUCLEOTIDE SEQUENCE</scope>
    <source>
        <strain evidence="19">HN-11 Male</strain>
        <tissue evidence="19">Kidney and liver</tissue>
    </source>
</reference>
<evidence type="ECO:0000259" key="17">
    <source>
        <dbReference type="PROSITE" id="PS50026"/>
    </source>
</evidence>
<comment type="subcellular location">
    <subcellularLocation>
        <location evidence="1">Secreted</location>
    </subcellularLocation>
</comment>
<dbReference type="PRINTS" id="PR00722">
    <property type="entry name" value="CHYMOTRYPSIN"/>
</dbReference>
<gene>
    <name evidence="19" type="ORF">GDO78_013425</name>
</gene>
<dbReference type="PROSITE" id="PS00022">
    <property type="entry name" value="EGF_1"/>
    <property type="match status" value="1"/>
</dbReference>
<evidence type="ECO:0000256" key="12">
    <source>
        <dbReference type="ARBA" id="ARBA00023157"/>
    </source>
</evidence>
<evidence type="ECO:0000256" key="1">
    <source>
        <dbReference type="ARBA" id="ARBA00004613"/>
    </source>
</evidence>
<comment type="caution">
    <text evidence="19">The sequence shown here is derived from an EMBL/GenBank/DDBJ whole genome shotgun (WGS) entry which is preliminary data.</text>
</comment>
<dbReference type="PROSITE" id="PS00010">
    <property type="entry name" value="ASX_HYDROXYL"/>
    <property type="match status" value="1"/>
</dbReference>
<dbReference type="PANTHER" id="PTHR24278">
    <property type="entry name" value="COAGULATION FACTOR"/>
    <property type="match status" value="1"/>
</dbReference>
<dbReference type="InterPro" id="IPR001314">
    <property type="entry name" value="Peptidase_S1A"/>
</dbReference>
<accession>A0A8J6K3K7</accession>
<dbReference type="InterPro" id="IPR043504">
    <property type="entry name" value="Peptidase_S1_PA_chymotrypsin"/>
</dbReference>
<dbReference type="Pfam" id="PF14670">
    <property type="entry name" value="FXa_inhibition"/>
    <property type="match status" value="1"/>
</dbReference>
<evidence type="ECO:0000256" key="15">
    <source>
        <dbReference type="PROSITE-ProRule" id="PRU00076"/>
    </source>
</evidence>
<dbReference type="PROSITE" id="PS00135">
    <property type="entry name" value="TRYPSIN_SER"/>
    <property type="match status" value="1"/>
</dbReference>
<evidence type="ECO:0000256" key="3">
    <source>
        <dbReference type="ARBA" id="ARBA00022553"/>
    </source>
</evidence>
<evidence type="ECO:0000256" key="13">
    <source>
        <dbReference type="ARBA" id="ARBA00023180"/>
    </source>
</evidence>
<dbReference type="FunFam" id="2.40.10.10:FF:000003">
    <property type="entry name" value="Transmembrane serine protease 3"/>
    <property type="match status" value="1"/>
</dbReference>
<evidence type="ECO:0000313" key="20">
    <source>
        <dbReference type="Proteomes" id="UP000770717"/>
    </source>
</evidence>
<dbReference type="Gene3D" id="2.10.25.10">
    <property type="entry name" value="Laminin"/>
    <property type="match status" value="2"/>
</dbReference>
<name>A0A8J6K3K7_ELECQ</name>
<dbReference type="GO" id="GO:0007596">
    <property type="term" value="P:blood coagulation"/>
    <property type="evidence" value="ECO:0007669"/>
    <property type="project" value="UniProtKB-KW"/>
</dbReference>
<protein>
    <recommendedName>
        <fullName evidence="21">Coagulation factor IXa heavy chain</fullName>
    </recommendedName>
</protein>
<dbReference type="InterPro" id="IPR018114">
    <property type="entry name" value="TRYPSIN_HIS"/>
</dbReference>